<dbReference type="Gene3D" id="3.30.70.330">
    <property type="match status" value="1"/>
</dbReference>
<protein>
    <submittedName>
        <fullName evidence="2">RRM domain-containing protein</fullName>
    </submittedName>
</protein>
<dbReference type="InterPro" id="IPR012677">
    <property type="entry name" value="Nucleotide-bd_a/b_plait_sf"/>
</dbReference>
<dbReference type="Proteomes" id="UP000887574">
    <property type="component" value="Unplaced"/>
</dbReference>
<evidence type="ECO:0000313" key="1">
    <source>
        <dbReference type="Proteomes" id="UP000887574"/>
    </source>
</evidence>
<name>A0A915E1V9_9BILA</name>
<reference evidence="2" key="1">
    <citation type="submission" date="2022-11" db="UniProtKB">
        <authorList>
            <consortium name="WormBaseParasite"/>
        </authorList>
    </citation>
    <scope>IDENTIFICATION</scope>
</reference>
<keyword evidence="1" id="KW-1185">Reference proteome</keyword>
<organism evidence="1 2">
    <name type="scientific">Ditylenchus dipsaci</name>
    <dbReference type="NCBI Taxonomy" id="166011"/>
    <lineage>
        <taxon>Eukaryota</taxon>
        <taxon>Metazoa</taxon>
        <taxon>Ecdysozoa</taxon>
        <taxon>Nematoda</taxon>
        <taxon>Chromadorea</taxon>
        <taxon>Rhabditida</taxon>
        <taxon>Tylenchina</taxon>
        <taxon>Tylenchomorpha</taxon>
        <taxon>Sphaerularioidea</taxon>
        <taxon>Anguinidae</taxon>
        <taxon>Anguininae</taxon>
        <taxon>Ditylenchus</taxon>
    </lineage>
</organism>
<dbReference type="InterPro" id="IPR035979">
    <property type="entry name" value="RBD_domain_sf"/>
</dbReference>
<evidence type="ECO:0000313" key="2">
    <source>
        <dbReference type="WBParaSite" id="jg26058"/>
    </source>
</evidence>
<proteinExistence type="predicted"/>
<dbReference type="AlphaFoldDB" id="A0A915E1V9"/>
<dbReference type="GO" id="GO:0003676">
    <property type="term" value="F:nucleic acid binding"/>
    <property type="evidence" value="ECO:0007669"/>
    <property type="project" value="InterPro"/>
</dbReference>
<sequence>MGDSVINIVISKQGFHPIDIRIVRKATDTGIVRVFGFVEFSDSIQAQAWINYNKDSGARRELHSATGFHQAPNSGRREPQQSFFGGASQLLNQFQRLYREFFIVV</sequence>
<accession>A0A915E1V9</accession>
<dbReference type="WBParaSite" id="jg26058">
    <property type="protein sequence ID" value="jg26058"/>
    <property type="gene ID" value="jg26058"/>
</dbReference>
<dbReference type="SUPFAM" id="SSF54928">
    <property type="entry name" value="RNA-binding domain, RBD"/>
    <property type="match status" value="1"/>
</dbReference>